<dbReference type="AlphaFoldDB" id="A0A0C3SFV6"/>
<name>A0A0C3SFV6_PHLG1</name>
<evidence type="ECO:0008006" key="5">
    <source>
        <dbReference type="Google" id="ProtNLM"/>
    </source>
</evidence>
<evidence type="ECO:0000256" key="1">
    <source>
        <dbReference type="SAM" id="MobiDB-lite"/>
    </source>
</evidence>
<evidence type="ECO:0000313" key="3">
    <source>
        <dbReference type="EMBL" id="KIP12750.1"/>
    </source>
</evidence>
<dbReference type="EMBL" id="KN840438">
    <property type="protein sequence ID" value="KIP12750.1"/>
    <property type="molecule type" value="Genomic_DNA"/>
</dbReference>
<proteinExistence type="predicted"/>
<sequence>MHCVCLLGQVCQLALVQCMLHKCYKTSGGRRQRPVEHRLHALCSTSTSPGGRPRTASRLLWATTWAIRTHAYSLRFRALCERAAARTAVAVSCGARWHTSASSVSIMRGYSPLQCKEERAQGEERKWGSRMRKTTEVTPTVSG</sequence>
<evidence type="ECO:0000256" key="2">
    <source>
        <dbReference type="SAM" id="SignalP"/>
    </source>
</evidence>
<organism evidence="3 4">
    <name type="scientific">Phlebiopsis gigantea (strain 11061_1 CR5-6)</name>
    <name type="common">White-rot fungus</name>
    <name type="synonym">Peniophora gigantea</name>
    <dbReference type="NCBI Taxonomy" id="745531"/>
    <lineage>
        <taxon>Eukaryota</taxon>
        <taxon>Fungi</taxon>
        <taxon>Dikarya</taxon>
        <taxon>Basidiomycota</taxon>
        <taxon>Agaricomycotina</taxon>
        <taxon>Agaricomycetes</taxon>
        <taxon>Polyporales</taxon>
        <taxon>Phanerochaetaceae</taxon>
        <taxon>Phlebiopsis</taxon>
    </lineage>
</organism>
<accession>A0A0C3SFV6</accession>
<feature type="chain" id="PRO_5002169911" description="Secreted protein" evidence="2">
    <location>
        <begin position="19"/>
        <end position="143"/>
    </location>
</feature>
<protein>
    <recommendedName>
        <fullName evidence="5">Secreted protein</fullName>
    </recommendedName>
</protein>
<keyword evidence="4" id="KW-1185">Reference proteome</keyword>
<evidence type="ECO:0000313" key="4">
    <source>
        <dbReference type="Proteomes" id="UP000053257"/>
    </source>
</evidence>
<reference evidence="3 4" key="1">
    <citation type="journal article" date="2014" name="PLoS Genet.">
        <title>Analysis of the Phlebiopsis gigantea genome, transcriptome and secretome provides insight into its pioneer colonization strategies of wood.</title>
        <authorList>
            <person name="Hori C."/>
            <person name="Ishida T."/>
            <person name="Igarashi K."/>
            <person name="Samejima M."/>
            <person name="Suzuki H."/>
            <person name="Master E."/>
            <person name="Ferreira P."/>
            <person name="Ruiz-Duenas F.J."/>
            <person name="Held B."/>
            <person name="Canessa P."/>
            <person name="Larrondo L.F."/>
            <person name="Schmoll M."/>
            <person name="Druzhinina I.S."/>
            <person name="Kubicek C.P."/>
            <person name="Gaskell J.A."/>
            <person name="Kersten P."/>
            <person name="St John F."/>
            <person name="Glasner J."/>
            <person name="Sabat G."/>
            <person name="Splinter BonDurant S."/>
            <person name="Syed K."/>
            <person name="Yadav J."/>
            <person name="Mgbeahuruike A.C."/>
            <person name="Kovalchuk A."/>
            <person name="Asiegbu F.O."/>
            <person name="Lackner G."/>
            <person name="Hoffmeister D."/>
            <person name="Rencoret J."/>
            <person name="Gutierrez A."/>
            <person name="Sun H."/>
            <person name="Lindquist E."/>
            <person name="Barry K."/>
            <person name="Riley R."/>
            <person name="Grigoriev I.V."/>
            <person name="Henrissat B."/>
            <person name="Kues U."/>
            <person name="Berka R.M."/>
            <person name="Martinez A.T."/>
            <person name="Covert S.F."/>
            <person name="Blanchette R.A."/>
            <person name="Cullen D."/>
        </authorList>
    </citation>
    <scope>NUCLEOTIDE SEQUENCE [LARGE SCALE GENOMIC DNA]</scope>
    <source>
        <strain evidence="3 4">11061_1 CR5-6</strain>
    </source>
</reference>
<dbReference type="Proteomes" id="UP000053257">
    <property type="component" value="Unassembled WGS sequence"/>
</dbReference>
<keyword evidence="2" id="KW-0732">Signal</keyword>
<dbReference type="HOGENOM" id="CLU_1806906_0_0_1"/>
<feature type="region of interest" description="Disordered" evidence="1">
    <location>
        <begin position="120"/>
        <end position="143"/>
    </location>
</feature>
<feature type="signal peptide" evidence="2">
    <location>
        <begin position="1"/>
        <end position="18"/>
    </location>
</feature>
<gene>
    <name evidence="3" type="ORF">PHLGIDRAFT_134389</name>
</gene>